<proteinExistence type="predicted"/>
<accession>A0A1U9VX63</accession>
<organism evidence="1">
    <name type="scientific">Mammaliicoccus sciuri</name>
    <name type="common">Staphylococcus sciuri</name>
    <dbReference type="NCBI Taxonomy" id="1296"/>
    <lineage>
        <taxon>Bacteria</taxon>
        <taxon>Bacillati</taxon>
        <taxon>Bacillota</taxon>
        <taxon>Bacilli</taxon>
        <taxon>Bacillales</taxon>
        <taxon>Staphylococcaceae</taxon>
        <taxon>Mammaliicoccus</taxon>
    </lineage>
</organism>
<sequence>MDVEIKGGLSMNHDTTQSDWQKIACYLESHDYVSIVKGLVSYFTEVGDEEILDKIYDDFMNDDSITTVLNNDLQAIINHYLLK</sequence>
<reference evidence="1" key="1">
    <citation type="submission" date="2016-08" db="EMBL/GenBank/DDBJ databases">
        <title>Characterization of methicillin-resistant coagulase-negative staphylococci from ready-to-eat street foods in Taiwan.</title>
        <authorList>
            <person name="Tseng S.-P."/>
            <person name="Yang T.-Y."/>
        </authorList>
    </citation>
    <scope>NUCLEOTIDE SEQUENCE</scope>
    <source>
        <strain evidence="1">TXG-24</strain>
    </source>
</reference>
<evidence type="ECO:0000313" key="1">
    <source>
        <dbReference type="EMBL" id="AQX83010.1"/>
    </source>
</evidence>
<protein>
    <submittedName>
        <fullName evidence="1">Uncharacterized protein</fullName>
    </submittedName>
</protein>
<reference evidence="1" key="2">
    <citation type="journal article" date="2017" name="Sci. Rep.">
        <title>mecA-related structure in methicillin-resistant coagulase-negative staphylococci from street food in Taiwan.</title>
        <authorList>
            <person name="Yang T.Y."/>
            <person name="Hung W.W."/>
            <person name="Lin L."/>
            <person name="Hung W.C."/>
            <person name="Tseng S.P."/>
        </authorList>
    </citation>
    <scope>NUCLEOTIDE SEQUENCE</scope>
    <source>
        <strain evidence="1">TXG-24</strain>
    </source>
</reference>
<dbReference type="EMBL" id="KX774481">
    <property type="protein sequence ID" value="AQX83010.1"/>
    <property type="molecule type" value="Genomic_DNA"/>
</dbReference>
<name>A0A1U9VX63_MAMSC</name>
<dbReference type="AlphaFoldDB" id="A0A1U9VX63"/>